<sequence length="378" mass="42364">MKPFLYGLDHASHDFSEASSLGKNIFTNAFPLSLAQYLAAERKLPIPMIKATLDSAGRLTTEHVMTAWSEIIGTEPDRAHFEFEGVYKGYGNYTHTSANKSDAVVIERGTGEHLRPLEIKLVVVPTSSTAKRDRKDQSCEIVVRPPTVEQLAFSIAHSYGQARRIELMDLIVRELGQPNDYKWTDEKFMIAALPRILRAAESIAKGGLDVQTPLVLTAIWRSEGQKPVLDEHAFDVFTWTDMAFLQLFIDQLRREYFKADGSPKPKAPKQISRPSRALIWLVRSLLDYTVQNTLNFGIVHSQITYGVQSDKAGSFSGAASLKHLSSPEFLEPRVTRTELGEVLSPSSTQYLLPERRLDAAIAIQHLAEELSRQADLRD</sequence>
<name>A0ABW3TN57_9MICO</name>
<keyword evidence="1" id="KW-0540">Nuclease</keyword>
<evidence type="ECO:0000313" key="2">
    <source>
        <dbReference type="Proteomes" id="UP001597181"/>
    </source>
</evidence>
<dbReference type="GO" id="GO:0004519">
    <property type="term" value="F:endonuclease activity"/>
    <property type="evidence" value="ECO:0007669"/>
    <property type="project" value="UniProtKB-KW"/>
</dbReference>
<comment type="caution">
    <text evidence="1">The sequence shown here is derived from an EMBL/GenBank/DDBJ whole genome shotgun (WGS) entry which is preliminary data.</text>
</comment>
<dbReference type="InterPro" id="IPR019044">
    <property type="entry name" value="Restrct_endonuc_II_HindVP"/>
</dbReference>
<dbReference type="RefSeq" id="WP_343961844.1">
    <property type="nucleotide sequence ID" value="NZ_BAAAKZ010000013.1"/>
</dbReference>
<organism evidence="1 2">
    <name type="scientific">Leucobacter albus</name>
    <dbReference type="NCBI Taxonomy" id="272210"/>
    <lineage>
        <taxon>Bacteria</taxon>
        <taxon>Bacillati</taxon>
        <taxon>Actinomycetota</taxon>
        <taxon>Actinomycetes</taxon>
        <taxon>Micrococcales</taxon>
        <taxon>Microbacteriaceae</taxon>
        <taxon>Leucobacter</taxon>
    </lineage>
</organism>
<keyword evidence="1" id="KW-0255">Endonuclease</keyword>
<accession>A0ABW3TN57</accession>
<dbReference type="EMBL" id="JBHTLY010000003">
    <property type="protein sequence ID" value="MFD1201990.1"/>
    <property type="molecule type" value="Genomic_DNA"/>
</dbReference>
<gene>
    <name evidence="1" type="ORF">ACFQ3U_08800</name>
</gene>
<evidence type="ECO:0000313" key="1">
    <source>
        <dbReference type="EMBL" id="MFD1201990.1"/>
    </source>
</evidence>
<dbReference type="GO" id="GO:0016787">
    <property type="term" value="F:hydrolase activity"/>
    <property type="evidence" value="ECO:0007669"/>
    <property type="project" value="UniProtKB-KW"/>
</dbReference>
<reference evidence="2" key="1">
    <citation type="journal article" date="2019" name="Int. J. Syst. Evol. Microbiol.">
        <title>The Global Catalogue of Microorganisms (GCM) 10K type strain sequencing project: providing services to taxonomists for standard genome sequencing and annotation.</title>
        <authorList>
            <consortium name="The Broad Institute Genomics Platform"/>
            <consortium name="The Broad Institute Genome Sequencing Center for Infectious Disease"/>
            <person name="Wu L."/>
            <person name="Ma J."/>
        </authorList>
    </citation>
    <scope>NUCLEOTIDE SEQUENCE [LARGE SCALE GENOMIC DNA]</scope>
    <source>
        <strain evidence="2">CCUG 50213</strain>
    </source>
</reference>
<dbReference type="Pfam" id="PF09519">
    <property type="entry name" value="RE_HindVP"/>
    <property type="match status" value="1"/>
</dbReference>
<protein>
    <submittedName>
        <fullName evidence="1">HindVP family restriction endonuclease</fullName>
        <ecNumber evidence="1">3.1.21.-</ecNumber>
    </submittedName>
</protein>
<dbReference type="Proteomes" id="UP001597181">
    <property type="component" value="Unassembled WGS sequence"/>
</dbReference>
<keyword evidence="1" id="KW-0378">Hydrolase</keyword>
<proteinExistence type="predicted"/>
<keyword evidence="2" id="KW-1185">Reference proteome</keyword>
<dbReference type="EC" id="3.1.21.-" evidence="1"/>